<dbReference type="RefSeq" id="WP_246953621.1">
    <property type="nucleotide sequence ID" value="NZ_JALKII010000012.1"/>
</dbReference>
<dbReference type="PIRSF" id="PIRSF006173">
    <property type="entry name" value="UCP006173"/>
    <property type="match status" value="1"/>
</dbReference>
<evidence type="ECO:0000313" key="2">
    <source>
        <dbReference type="EMBL" id="MCK0538727.1"/>
    </source>
</evidence>
<dbReference type="EMBL" id="JALKII010000012">
    <property type="protein sequence ID" value="MCK0538727.1"/>
    <property type="molecule type" value="Genomic_DNA"/>
</dbReference>
<evidence type="ECO:0000256" key="1">
    <source>
        <dbReference type="HAMAP-Rule" id="MF_00676"/>
    </source>
</evidence>
<evidence type="ECO:0000313" key="3">
    <source>
        <dbReference type="Proteomes" id="UP001165524"/>
    </source>
</evidence>
<proteinExistence type="inferred from homology"/>
<gene>
    <name evidence="2" type="ORF">MU846_13515</name>
</gene>
<comment type="caution">
    <text evidence="2">The sequence shown here is derived from an EMBL/GenBank/DDBJ whole genome shotgun (WGS) entry which is preliminary data.</text>
</comment>
<dbReference type="PANTHER" id="PTHR37421:SF1">
    <property type="entry name" value="UPF0260 PROTEIN YCGN"/>
    <property type="match status" value="1"/>
</dbReference>
<dbReference type="NCBIfam" id="NF003501">
    <property type="entry name" value="PRK05170.1-5"/>
    <property type="match status" value="1"/>
</dbReference>
<organism evidence="2 3">
    <name type="scientific">Alcanivorax quisquiliarum</name>
    <dbReference type="NCBI Taxonomy" id="2933565"/>
    <lineage>
        <taxon>Bacteria</taxon>
        <taxon>Pseudomonadati</taxon>
        <taxon>Pseudomonadota</taxon>
        <taxon>Gammaproteobacteria</taxon>
        <taxon>Oceanospirillales</taxon>
        <taxon>Alcanivoracaceae</taxon>
        <taxon>Alcanivorax</taxon>
    </lineage>
</organism>
<comment type="similarity">
    <text evidence="1">Belongs to the UPF0260 family.</text>
</comment>
<dbReference type="HAMAP" id="MF_00676">
    <property type="entry name" value="UPF0260"/>
    <property type="match status" value="1"/>
</dbReference>
<dbReference type="PANTHER" id="PTHR37421">
    <property type="entry name" value="UPF0260 PROTEIN YCGN"/>
    <property type="match status" value="1"/>
</dbReference>
<protein>
    <recommendedName>
        <fullName evidence="1">UPF0260 protein MU846_13515</fullName>
    </recommendedName>
</protein>
<dbReference type="NCBIfam" id="NF003507">
    <property type="entry name" value="PRK05170.2-5"/>
    <property type="match status" value="1"/>
</dbReference>
<reference evidence="2" key="1">
    <citation type="submission" date="2022-04" db="EMBL/GenBank/DDBJ databases">
        <title>Alcanivorax sp. CY1518 draft genome sequence.</title>
        <authorList>
            <person name="Zhao G."/>
            <person name="An M."/>
        </authorList>
    </citation>
    <scope>NUCLEOTIDE SEQUENCE</scope>
    <source>
        <strain evidence="2">CY1518</strain>
    </source>
</reference>
<dbReference type="Proteomes" id="UP001165524">
    <property type="component" value="Unassembled WGS sequence"/>
</dbReference>
<name>A0ABT0EAG2_9GAMM</name>
<dbReference type="InterPro" id="IPR008228">
    <property type="entry name" value="UCP006173"/>
</dbReference>
<dbReference type="Pfam" id="PF03692">
    <property type="entry name" value="CxxCxxCC"/>
    <property type="match status" value="1"/>
</dbReference>
<dbReference type="InterPro" id="IPR005358">
    <property type="entry name" value="Puta_zinc/iron-chelating_dom"/>
</dbReference>
<keyword evidence="3" id="KW-1185">Reference proteome</keyword>
<accession>A0ABT0EAG2</accession>
<sequence length="145" mass="16570">MRERFWERFSLAELNIAEWEALCDGCGRCCLVKLEDEDTGELHYTHLACRMLDTDTSRCLDYAARQQHVPDCVQMTPETAAWDWLPDTCAYRRLARGEGLASWHPLISGSGASVVEAGISVRGRVFSETLVDEDEYEDHIIRWVS</sequence>